<keyword evidence="2" id="KW-1185">Reference proteome</keyword>
<sequence>MSAKKLRAKFGEIPYRKRSTEAIWAEVTGSVKRPKLYGDTLTPAEACEPLFHLLLGAAGFYREKALSALYPFIEGFILITV</sequence>
<accession>A0A8X6UHW4</accession>
<gene>
    <name evidence="1" type="ORF">NPIL_575801</name>
</gene>
<dbReference type="EMBL" id="BMAW01080372">
    <property type="protein sequence ID" value="GFU19251.1"/>
    <property type="molecule type" value="Genomic_DNA"/>
</dbReference>
<dbReference type="AlphaFoldDB" id="A0A8X6UHW4"/>
<name>A0A8X6UHW4_NEPPI</name>
<proteinExistence type="predicted"/>
<protein>
    <submittedName>
        <fullName evidence="1">Uncharacterized protein</fullName>
    </submittedName>
</protein>
<evidence type="ECO:0000313" key="1">
    <source>
        <dbReference type="EMBL" id="GFU19251.1"/>
    </source>
</evidence>
<reference evidence="1" key="1">
    <citation type="submission" date="2020-08" db="EMBL/GenBank/DDBJ databases">
        <title>Multicomponent nature underlies the extraordinary mechanical properties of spider dragline silk.</title>
        <authorList>
            <person name="Kono N."/>
            <person name="Nakamura H."/>
            <person name="Mori M."/>
            <person name="Yoshida Y."/>
            <person name="Ohtoshi R."/>
            <person name="Malay A.D."/>
            <person name="Moran D.A.P."/>
            <person name="Tomita M."/>
            <person name="Numata K."/>
            <person name="Arakawa K."/>
        </authorList>
    </citation>
    <scope>NUCLEOTIDE SEQUENCE</scope>
</reference>
<evidence type="ECO:0000313" key="2">
    <source>
        <dbReference type="Proteomes" id="UP000887013"/>
    </source>
</evidence>
<dbReference type="Proteomes" id="UP000887013">
    <property type="component" value="Unassembled WGS sequence"/>
</dbReference>
<comment type="caution">
    <text evidence="1">The sequence shown here is derived from an EMBL/GenBank/DDBJ whole genome shotgun (WGS) entry which is preliminary data.</text>
</comment>
<organism evidence="1 2">
    <name type="scientific">Nephila pilipes</name>
    <name type="common">Giant wood spider</name>
    <name type="synonym">Nephila maculata</name>
    <dbReference type="NCBI Taxonomy" id="299642"/>
    <lineage>
        <taxon>Eukaryota</taxon>
        <taxon>Metazoa</taxon>
        <taxon>Ecdysozoa</taxon>
        <taxon>Arthropoda</taxon>
        <taxon>Chelicerata</taxon>
        <taxon>Arachnida</taxon>
        <taxon>Araneae</taxon>
        <taxon>Araneomorphae</taxon>
        <taxon>Entelegynae</taxon>
        <taxon>Araneoidea</taxon>
        <taxon>Nephilidae</taxon>
        <taxon>Nephila</taxon>
    </lineage>
</organism>